<dbReference type="InterPro" id="IPR036691">
    <property type="entry name" value="Endo/exonu/phosph_ase_sf"/>
</dbReference>
<reference evidence="1 2" key="1">
    <citation type="journal article" date="2024" name="BMC Genomics">
        <title>De novo assembly and annotation of Popillia japonica's genome with initial clues to its potential as an invasive pest.</title>
        <authorList>
            <person name="Cucini C."/>
            <person name="Boschi S."/>
            <person name="Funari R."/>
            <person name="Cardaioli E."/>
            <person name="Iannotti N."/>
            <person name="Marturano G."/>
            <person name="Paoli F."/>
            <person name="Bruttini M."/>
            <person name="Carapelli A."/>
            <person name="Frati F."/>
            <person name="Nardi F."/>
        </authorList>
    </citation>
    <scope>NUCLEOTIDE SEQUENCE [LARGE SCALE GENOMIC DNA]</scope>
    <source>
        <strain evidence="1">DMR45628</strain>
    </source>
</reference>
<dbReference type="Proteomes" id="UP001458880">
    <property type="component" value="Unassembled WGS sequence"/>
</dbReference>
<name>A0AAW1JWJ7_POPJA</name>
<gene>
    <name evidence="1" type="ORF">QE152_g26790</name>
</gene>
<protein>
    <submittedName>
        <fullName evidence="1">Uncharacterized protein</fullName>
    </submittedName>
</protein>
<organism evidence="1 2">
    <name type="scientific">Popillia japonica</name>
    <name type="common">Japanese beetle</name>
    <dbReference type="NCBI Taxonomy" id="7064"/>
    <lineage>
        <taxon>Eukaryota</taxon>
        <taxon>Metazoa</taxon>
        <taxon>Ecdysozoa</taxon>
        <taxon>Arthropoda</taxon>
        <taxon>Hexapoda</taxon>
        <taxon>Insecta</taxon>
        <taxon>Pterygota</taxon>
        <taxon>Neoptera</taxon>
        <taxon>Endopterygota</taxon>
        <taxon>Coleoptera</taxon>
        <taxon>Polyphaga</taxon>
        <taxon>Scarabaeiformia</taxon>
        <taxon>Scarabaeidae</taxon>
        <taxon>Rutelinae</taxon>
        <taxon>Popillia</taxon>
    </lineage>
</organism>
<comment type="caution">
    <text evidence="1">The sequence shown here is derived from an EMBL/GenBank/DDBJ whole genome shotgun (WGS) entry which is preliminary data.</text>
</comment>
<dbReference type="Gene3D" id="3.60.10.10">
    <property type="entry name" value="Endonuclease/exonuclease/phosphatase"/>
    <property type="match status" value="1"/>
</dbReference>
<sequence>MEMELTLEPTRKIKKLEEPFRTAKLDDDRAMVKENDIIEESKINKSQNLWKIGTWNVRSLTGKEEELVEELEKVNADIVGITETKKKGKGEILLSGGHLLIYCGVKIGSRAREGVGCFK</sequence>
<evidence type="ECO:0000313" key="2">
    <source>
        <dbReference type="Proteomes" id="UP001458880"/>
    </source>
</evidence>
<dbReference type="EMBL" id="JASPKY010000316">
    <property type="protein sequence ID" value="KAK9709146.1"/>
    <property type="molecule type" value="Genomic_DNA"/>
</dbReference>
<keyword evidence="2" id="KW-1185">Reference proteome</keyword>
<proteinExistence type="predicted"/>
<accession>A0AAW1JWJ7</accession>
<dbReference type="AlphaFoldDB" id="A0AAW1JWJ7"/>
<evidence type="ECO:0000313" key="1">
    <source>
        <dbReference type="EMBL" id="KAK9709146.1"/>
    </source>
</evidence>
<dbReference type="SUPFAM" id="SSF56219">
    <property type="entry name" value="DNase I-like"/>
    <property type="match status" value="1"/>
</dbReference>